<dbReference type="Proteomes" id="UP000037507">
    <property type="component" value="Unassembled WGS sequence"/>
</dbReference>
<dbReference type="STRING" id="1293045.H663_00485"/>
<feature type="signal peptide" evidence="1">
    <location>
        <begin position="1"/>
        <end position="23"/>
    </location>
</feature>
<evidence type="ECO:0000313" key="3">
    <source>
        <dbReference type="Proteomes" id="UP000037507"/>
    </source>
</evidence>
<dbReference type="AlphaFoldDB" id="A0A2T7UG50"/>
<keyword evidence="3" id="KW-1185">Reference proteome</keyword>
<comment type="caution">
    <text evidence="2">The sequence shown here is derived from an EMBL/GenBank/DDBJ whole genome shotgun (WGS) entry which is preliminary data.</text>
</comment>
<sequence>MIKFSKAIWVVFGMLLGIQGAWAARPFMTDDARLTTQGSCQLESWTRRYSNRVEYWALPACNPTGNFEITAGVGQFSANGLPGSQDQVLQGKTLFRPLQSNDWAWGLALGRVWHPSTQPGPNNLGNTYLNLPLSVSRLDDRLVLHANLGWSVDQRTRQNSTTFGMGAEYWATGRIMLIAEAFGDDRQKPFVQSGIRFSVIPGLLQIDATLGTQPSGRERNTWTSLGLRYTPDKLF</sequence>
<evidence type="ECO:0000256" key="1">
    <source>
        <dbReference type="SAM" id="SignalP"/>
    </source>
</evidence>
<evidence type="ECO:0008006" key="4">
    <source>
        <dbReference type="Google" id="ProtNLM"/>
    </source>
</evidence>
<dbReference type="OrthoDB" id="8526647at2"/>
<accession>A0A2T7UG50</accession>
<reference evidence="2" key="1">
    <citation type="submission" date="2017-04" db="EMBL/GenBank/DDBJ databases">
        <title>Unexpected and diverse lifestyles within the genus Limnohabitans.</title>
        <authorList>
            <person name="Kasalicky V."/>
            <person name="Mehrshad M."/>
            <person name="Andrei S.-A."/>
            <person name="Salcher M."/>
            <person name="Kratochvilova H."/>
            <person name="Simek K."/>
            <person name="Ghai R."/>
        </authorList>
    </citation>
    <scope>NUCLEOTIDE SEQUENCE [LARGE SCALE GENOMIC DNA]</scope>
    <source>
        <strain evidence="2">II-D5</strain>
    </source>
</reference>
<dbReference type="RefSeq" id="WP_053168756.1">
    <property type="nucleotide sequence ID" value="NZ_LFYT02000005.1"/>
</dbReference>
<protein>
    <recommendedName>
        <fullName evidence="4">Transporter</fullName>
    </recommendedName>
</protein>
<evidence type="ECO:0000313" key="2">
    <source>
        <dbReference type="EMBL" id="PVE43644.1"/>
    </source>
</evidence>
<dbReference type="EMBL" id="LFYT02000005">
    <property type="protein sequence ID" value="PVE43644.1"/>
    <property type="molecule type" value="Genomic_DNA"/>
</dbReference>
<gene>
    <name evidence="2" type="ORF">H663_006540</name>
</gene>
<organism evidence="2 3">
    <name type="scientific">Limnohabitans planktonicus II-D5</name>
    <dbReference type="NCBI Taxonomy" id="1293045"/>
    <lineage>
        <taxon>Bacteria</taxon>
        <taxon>Pseudomonadati</taxon>
        <taxon>Pseudomonadota</taxon>
        <taxon>Betaproteobacteria</taxon>
        <taxon>Burkholderiales</taxon>
        <taxon>Comamonadaceae</taxon>
        <taxon>Limnohabitans</taxon>
    </lineage>
</organism>
<feature type="chain" id="PRO_5015779737" description="Transporter" evidence="1">
    <location>
        <begin position="24"/>
        <end position="235"/>
    </location>
</feature>
<keyword evidence="1" id="KW-0732">Signal</keyword>
<proteinExistence type="predicted"/>
<name>A0A2T7UG50_9BURK</name>